<reference evidence="1 2" key="1">
    <citation type="submission" date="2020-08" db="EMBL/GenBank/DDBJ databases">
        <title>Genome sequence of Rhizobiales bacterium strain IZ6.</title>
        <authorList>
            <person name="Nakai R."/>
            <person name="Naganuma T."/>
        </authorList>
    </citation>
    <scope>NUCLEOTIDE SEQUENCE [LARGE SCALE GENOMIC DNA]</scope>
    <source>
        <strain evidence="1 2">IZ6</strain>
    </source>
</reference>
<sequence length="90" mass="10269">MSFRTHYLGRLKQIGTLSYAEFEDLHDMLLVSLDESEFSKPELSLLDDVKDQFIMTVNGALGGEDRELGLITWPEFQRYVQAEIIPGFGV</sequence>
<protein>
    <submittedName>
        <fullName evidence="1">Uncharacterized protein</fullName>
    </submittedName>
</protein>
<name>A0A6S6QTR7_9HYPH</name>
<dbReference type="RefSeq" id="WP_222874989.1">
    <property type="nucleotide sequence ID" value="NZ_AP023361.1"/>
</dbReference>
<dbReference type="KEGG" id="tso:IZ6_20720"/>
<keyword evidence="2" id="KW-1185">Reference proteome</keyword>
<evidence type="ECO:0000313" key="2">
    <source>
        <dbReference type="Proteomes" id="UP000515317"/>
    </source>
</evidence>
<proteinExistence type="predicted"/>
<accession>A0A6S6QTR7</accession>
<dbReference type="Proteomes" id="UP000515317">
    <property type="component" value="Chromosome"/>
</dbReference>
<organism evidence="1 2">
    <name type="scientific">Terrihabitans soli</name>
    <dbReference type="NCBI Taxonomy" id="708113"/>
    <lineage>
        <taxon>Bacteria</taxon>
        <taxon>Pseudomonadati</taxon>
        <taxon>Pseudomonadota</taxon>
        <taxon>Alphaproteobacteria</taxon>
        <taxon>Hyphomicrobiales</taxon>
        <taxon>Terrihabitans</taxon>
    </lineage>
</organism>
<dbReference type="AlphaFoldDB" id="A0A6S6QTR7"/>
<gene>
    <name evidence="1" type="ORF">IZ6_20720</name>
</gene>
<evidence type="ECO:0000313" key="1">
    <source>
        <dbReference type="EMBL" id="BCJ91337.1"/>
    </source>
</evidence>
<dbReference type="EMBL" id="AP023361">
    <property type="protein sequence ID" value="BCJ91337.1"/>
    <property type="molecule type" value="Genomic_DNA"/>
</dbReference>